<dbReference type="AlphaFoldDB" id="U5EQB0"/>
<evidence type="ECO:0000313" key="2">
    <source>
        <dbReference type="EMBL" id="JAB55538.1"/>
    </source>
</evidence>
<keyword evidence="1" id="KW-1133">Transmembrane helix</keyword>
<feature type="transmembrane region" description="Helical" evidence="1">
    <location>
        <begin position="67"/>
        <end position="92"/>
    </location>
</feature>
<protein>
    <submittedName>
        <fullName evidence="2">Uncharacterized protein</fullName>
    </submittedName>
</protein>
<name>U5EQB0_9DIPT</name>
<sequence>RFLCCFTLECGGLFIGAVVVAFSLLSIIVTACTSDMEASATILILSNVISLIFGSCLIYGIKNANPTFVLSYIVFNVISAILQWIALIIQLVSVVEQNGRSQELAGYVIAFILSLAIYLYFLACLFALYFQIKTGAVSAGKVYARYA</sequence>
<accession>U5EQB0</accession>
<reference evidence="2" key="1">
    <citation type="journal article" date="2014" name="Insect Biochem. Mol. Biol.">
        <title>An insight into the sialome of the frog biting fly, Corethrella appendiculata.</title>
        <authorList>
            <person name="Ribeiro J.M.C."/>
            <person name="Chagas A.C."/>
            <person name="Pham V.M."/>
            <person name="Lounibos L.P."/>
            <person name="Calvo E."/>
        </authorList>
    </citation>
    <scope>NUCLEOTIDE SEQUENCE</scope>
    <source>
        <tissue evidence="2">Salivary glands</tissue>
    </source>
</reference>
<feature type="transmembrane region" description="Helical" evidence="1">
    <location>
        <begin position="12"/>
        <end position="33"/>
    </location>
</feature>
<feature type="non-terminal residue" evidence="2">
    <location>
        <position position="1"/>
    </location>
</feature>
<organism evidence="2">
    <name type="scientific">Corethrella appendiculata</name>
    <dbReference type="NCBI Taxonomy" id="1370023"/>
    <lineage>
        <taxon>Eukaryota</taxon>
        <taxon>Metazoa</taxon>
        <taxon>Ecdysozoa</taxon>
        <taxon>Arthropoda</taxon>
        <taxon>Hexapoda</taxon>
        <taxon>Insecta</taxon>
        <taxon>Pterygota</taxon>
        <taxon>Neoptera</taxon>
        <taxon>Endopterygota</taxon>
        <taxon>Diptera</taxon>
        <taxon>Nematocera</taxon>
        <taxon>Culicoidea</taxon>
        <taxon>Chaoboridae</taxon>
        <taxon>Corethrella</taxon>
    </lineage>
</organism>
<proteinExistence type="evidence at transcript level"/>
<evidence type="ECO:0000256" key="1">
    <source>
        <dbReference type="SAM" id="Phobius"/>
    </source>
</evidence>
<keyword evidence="1" id="KW-0472">Membrane</keyword>
<keyword evidence="1" id="KW-0812">Transmembrane</keyword>
<dbReference type="EMBL" id="GANO01004333">
    <property type="protein sequence ID" value="JAB55538.1"/>
    <property type="molecule type" value="mRNA"/>
</dbReference>
<feature type="transmembrane region" description="Helical" evidence="1">
    <location>
        <begin position="40"/>
        <end position="61"/>
    </location>
</feature>
<feature type="transmembrane region" description="Helical" evidence="1">
    <location>
        <begin position="104"/>
        <end position="130"/>
    </location>
</feature>